<accession>A0ABT6PYZ9</accession>
<dbReference type="InterPro" id="IPR038056">
    <property type="entry name" value="YjbR-like_sf"/>
</dbReference>
<dbReference type="PANTHER" id="PTHR35145:SF1">
    <property type="entry name" value="CYTOPLASMIC PROTEIN"/>
    <property type="match status" value="1"/>
</dbReference>
<sequence length="81" mass="9538">MVWCPYGCTLGQLNLPTSNRIDILNIKLHPEHIYILRQRDGFLPAYHMDQEHWVNILLNNSVSADELKYLIKQSFDLTVNR</sequence>
<dbReference type="SUPFAM" id="SSF142906">
    <property type="entry name" value="YjbR-like"/>
    <property type="match status" value="1"/>
</dbReference>
<evidence type="ECO:0000313" key="2">
    <source>
        <dbReference type="Proteomes" id="UP001431634"/>
    </source>
</evidence>
<dbReference type="InterPro" id="IPR058532">
    <property type="entry name" value="YjbR/MT2646/Rv2570-like"/>
</dbReference>
<reference evidence="1" key="1">
    <citation type="submission" date="2023-05" db="EMBL/GenBank/DDBJ databases">
        <title>Whole genome sequence of Commensalibacter sp.</title>
        <authorList>
            <person name="Charoenyingcharoen P."/>
            <person name="Yukphan P."/>
        </authorList>
    </citation>
    <scope>NUCLEOTIDE SEQUENCE</scope>
    <source>
        <strain evidence="1">TBRC 16381</strain>
    </source>
</reference>
<name>A0ABT6PYZ9_9PROT</name>
<dbReference type="EMBL" id="JASBAO010000001">
    <property type="protein sequence ID" value="MDI2090079.1"/>
    <property type="molecule type" value="Genomic_DNA"/>
</dbReference>
<dbReference type="RefSeq" id="WP_281447234.1">
    <property type="nucleotide sequence ID" value="NZ_JASBAO010000001.1"/>
</dbReference>
<evidence type="ECO:0000313" key="1">
    <source>
        <dbReference type="EMBL" id="MDI2090079.1"/>
    </source>
</evidence>
<comment type="caution">
    <text evidence="1">The sequence shown here is derived from an EMBL/GenBank/DDBJ whole genome shotgun (WGS) entry which is preliminary data.</text>
</comment>
<dbReference type="Gene3D" id="3.90.1150.30">
    <property type="match status" value="1"/>
</dbReference>
<protein>
    <submittedName>
        <fullName evidence="1">MmcQ/YjbR family DNA-binding protein</fullName>
    </submittedName>
</protein>
<dbReference type="PANTHER" id="PTHR35145">
    <property type="entry name" value="CYTOPLASMIC PROTEIN-RELATED"/>
    <property type="match status" value="1"/>
</dbReference>
<dbReference type="GO" id="GO:0003677">
    <property type="term" value="F:DNA binding"/>
    <property type="evidence" value="ECO:0007669"/>
    <property type="project" value="UniProtKB-KW"/>
</dbReference>
<dbReference type="Pfam" id="PF04237">
    <property type="entry name" value="YjbR"/>
    <property type="match status" value="1"/>
</dbReference>
<keyword evidence="1" id="KW-0238">DNA-binding</keyword>
<dbReference type="Proteomes" id="UP001431634">
    <property type="component" value="Unassembled WGS sequence"/>
</dbReference>
<dbReference type="InterPro" id="IPR007351">
    <property type="entry name" value="YjbR"/>
</dbReference>
<keyword evidence="2" id="KW-1185">Reference proteome</keyword>
<gene>
    <name evidence="1" type="ORF">QJV27_01565</name>
</gene>
<proteinExistence type="predicted"/>
<organism evidence="1 2">
    <name type="scientific">Commensalibacter oyaizuii</name>
    <dbReference type="NCBI Taxonomy" id="3043873"/>
    <lineage>
        <taxon>Bacteria</taxon>
        <taxon>Pseudomonadati</taxon>
        <taxon>Pseudomonadota</taxon>
        <taxon>Alphaproteobacteria</taxon>
        <taxon>Acetobacterales</taxon>
        <taxon>Acetobacteraceae</taxon>
    </lineage>
</organism>